<proteinExistence type="predicted"/>
<dbReference type="SUPFAM" id="SSF54637">
    <property type="entry name" value="Thioesterase/thiol ester dehydrase-isomerase"/>
    <property type="match status" value="1"/>
</dbReference>
<protein>
    <submittedName>
        <fullName evidence="1">Uncharacterized protein</fullName>
    </submittedName>
</protein>
<name>A0ABX7KE19_9SPHN</name>
<keyword evidence="2" id="KW-1185">Reference proteome</keyword>
<organism evidence="1 2">
    <name type="scientific">Tsuneonella flava</name>
    <dbReference type="NCBI Taxonomy" id="2055955"/>
    <lineage>
        <taxon>Bacteria</taxon>
        <taxon>Pseudomonadati</taxon>
        <taxon>Pseudomonadota</taxon>
        <taxon>Alphaproteobacteria</taxon>
        <taxon>Sphingomonadales</taxon>
        <taxon>Erythrobacteraceae</taxon>
        <taxon>Tsuneonella</taxon>
    </lineage>
</organism>
<dbReference type="RefSeq" id="WP_102155483.1">
    <property type="nucleotide sequence ID" value="NZ_CP061510.1"/>
</dbReference>
<accession>A0ABX7KE19</accession>
<evidence type="ECO:0000313" key="2">
    <source>
        <dbReference type="Proteomes" id="UP000663637"/>
    </source>
</evidence>
<dbReference type="EMBL" id="CP061510">
    <property type="protein sequence ID" value="QSB45807.1"/>
    <property type="molecule type" value="Genomic_DNA"/>
</dbReference>
<dbReference type="Proteomes" id="UP000663637">
    <property type="component" value="Chromosome"/>
</dbReference>
<evidence type="ECO:0000313" key="1">
    <source>
        <dbReference type="EMBL" id="QSB45807.1"/>
    </source>
</evidence>
<reference evidence="1 2" key="1">
    <citation type="submission" date="2020-09" db="EMBL/GenBank/DDBJ databases">
        <title>Complete genome sequence of altererythrobacter flavus SS-21NJ, isolated from Dongying oil sludge in Shandong province.</title>
        <authorList>
            <person name="Sun S."/>
            <person name="Zhang Z."/>
        </authorList>
    </citation>
    <scope>NUCLEOTIDE SEQUENCE [LARGE SCALE GENOMIC DNA]</scope>
    <source>
        <strain evidence="1 2">SS-21NJ</strain>
    </source>
</reference>
<dbReference type="InterPro" id="IPR029069">
    <property type="entry name" value="HotDog_dom_sf"/>
</dbReference>
<gene>
    <name evidence="1" type="ORF">IDJ81_06885</name>
</gene>
<sequence>MLANTQSSGLGLLAEMARAAALHADKSFGRPLRFSACDDVQLLTAIDLDDLRLETWAVRANDTDVTIGVYAMSGHAEGERMAAQGRFTFSTYLHSTGKYHA</sequence>